<evidence type="ECO:0000256" key="1">
    <source>
        <dbReference type="SAM" id="Phobius"/>
    </source>
</evidence>
<gene>
    <name evidence="2" type="ORF">EAX62_15730</name>
</gene>
<dbReference type="InterPro" id="IPR007403">
    <property type="entry name" value="DUF456"/>
</dbReference>
<dbReference type="OrthoDB" id="3733714at2"/>
<keyword evidence="3" id="KW-1185">Reference proteome</keyword>
<feature type="transmembrane region" description="Helical" evidence="1">
    <location>
        <begin position="139"/>
        <end position="163"/>
    </location>
</feature>
<name>A0A3M0FXW2_9ACTN</name>
<dbReference type="Proteomes" id="UP000275256">
    <property type="component" value="Unassembled WGS sequence"/>
</dbReference>
<keyword evidence="1" id="KW-1133">Transmembrane helix</keyword>
<feature type="transmembrane region" description="Helical" evidence="1">
    <location>
        <begin position="92"/>
        <end position="118"/>
    </location>
</feature>
<reference evidence="2 3" key="1">
    <citation type="submission" date="2018-10" db="EMBL/GenBank/DDBJ databases">
        <title>Tessaracoccus antarcticuss sp. nov., isolated from sediment.</title>
        <authorList>
            <person name="Zhou L.Y."/>
            <person name="Du Z.J."/>
        </authorList>
    </citation>
    <scope>NUCLEOTIDE SEQUENCE [LARGE SCALE GENOMIC DNA]</scope>
    <source>
        <strain evidence="2 3">JDX10</strain>
    </source>
</reference>
<keyword evidence="1" id="KW-0812">Transmembrane</keyword>
<feature type="transmembrane region" description="Helical" evidence="1">
    <location>
        <begin position="12"/>
        <end position="44"/>
    </location>
</feature>
<organism evidence="2 3">
    <name type="scientific">Tessaracoccus antarcticus</name>
    <dbReference type="NCBI Taxonomy" id="2479848"/>
    <lineage>
        <taxon>Bacteria</taxon>
        <taxon>Bacillati</taxon>
        <taxon>Actinomycetota</taxon>
        <taxon>Actinomycetes</taxon>
        <taxon>Propionibacteriales</taxon>
        <taxon>Propionibacteriaceae</taxon>
        <taxon>Tessaracoccus</taxon>
    </lineage>
</organism>
<evidence type="ECO:0000313" key="3">
    <source>
        <dbReference type="Proteomes" id="UP000275256"/>
    </source>
</evidence>
<proteinExistence type="predicted"/>
<dbReference type="EMBL" id="REFW01000006">
    <property type="protein sequence ID" value="RMB57514.1"/>
    <property type="molecule type" value="Genomic_DNA"/>
</dbReference>
<feature type="transmembrane region" description="Helical" evidence="1">
    <location>
        <begin position="51"/>
        <end position="72"/>
    </location>
</feature>
<accession>A0A3M0FXW2</accession>
<comment type="caution">
    <text evidence="2">The sequence shown here is derived from an EMBL/GenBank/DDBJ whole genome shotgun (WGS) entry which is preliminary data.</text>
</comment>
<protein>
    <submittedName>
        <fullName evidence="2">DUF456 domain-containing protein</fullName>
    </submittedName>
</protein>
<evidence type="ECO:0000313" key="2">
    <source>
        <dbReference type="EMBL" id="RMB57514.1"/>
    </source>
</evidence>
<dbReference type="Pfam" id="PF04306">
    <property type="entry name" value="DUF456"/>
    <property type="match status" value="1"/>
</dbReference>
<dbReference type="AlphaFoldDB" id="A0A3M0FXW2"/>
<keyword evidence="1" id="KW-0472">Membrane</keyword>
<sequence length="166" mass="17143">MGCVTVDIVAAVAAGILALVGLVGIVFPVLPGSILVGVGALVWAIWGASGWGWVAFGVAAFLLIVGATSSLLLTGRSLKQRQVPKWPVTVGILLGIVGMFFLPGFGLPIGFAVGLFLAECYRMRDLRKAAITSWETIKALGLGILVEFGCAMVATSILAVSIATAW</sequence>